<evidence type="ECO:0000313" key="10">
    <source>
        <dbReference type="Proteomes" id="UP000694523"/>
    </source>
</evidence>
<feature type="domain" description="B30.2/SPRY" evidence="8">
    <location>
        <begin position="251"/>
        <end position="451"/>
    </location>
</feature>
<evidence type="ECO:0000256" key="1">
    <source>
        <dbReference type="ARBA" id="ARBA00022723"/>
    </source>
</evidence>
<dbReference type="InterPro" id="IPR001870">
    <property type="entry name" value="B30.2/SPRY"/>
</dbReference>
<dbReference type="SMART" id="SM00336">
    <property type="entry name" value="BBOX"/>
    <property type="match status" value="1"/>
</dbReference>
<dbReference type="Gene3D" id="3.30.160.60">
    <property type="entry name" value="Classic Zinc Finger"/>
    <property type="match status" value="1"/>
</dbReference>
<dbReference type="InterPro" id="IPR027370">
    <property type="entry name" value="Znf-RING_euk"/>
</dbReference>
<feature type="coiled-coil region" evidence="5">
    <location>
        <begin position="191"/>
        <end position="236"/>
    </location>
</feature>
<dbReference type="Pfam" id="PF00643">
    <property type="entry name" value="zf-B_box"/>
    <property type="match status" value="1"/>
</dbReference>
<dbReference type="InterPro" id="IPR000315">
    <property type="entry name" value="Znf_B-box"/>
</dbReference>
<dbReference type="InterPro" id="IPR043136">
    <property type="entry name" value="B30.2/SPRY_sf"/>
</dbReference>
<dbReference type="Proteomes" id="UP000694523">
    <property type="component" value="Unplaced"/>
</dbReference>
<evidence type="ECO:0000313" key="9">
    <source>
        <dbReference type="Ensembl" id="ENSNMLP00000004153.1"/>
    </source>
</evidence>
<evidence type="ECO:0000256" key="3">
    <source>
        <dbReference type="ARBA" id="ARBA00022833"/>
    </source>
</evidence>
<dbReference type="InterPro" id="IPR050143">
    <property type="entry name" value="TRIM/RBCC"/>
</dbReference>
<dbReference type="PANTHER" id="PTHR24103">
    <property type="entry name" value="E3 UBIQUITIN-PROTEIN LIGASE TRIM"/>
    <property type="match status" value="1"/>
</dbReference>
<evidence type="ECO:0000259" key="6">
    <source>
        <dbReference type="PROSITE" id="PS50089"/>
    </source>
</evidence>
<dbReference type="SUPFAM" id="SSF49899">
    <property type="entry name" value="Concanavalin A-like lectins/glucanases"/>
    <property type="match status" value="1"/>
</dbReference>
<dbReference type="SUPFAM" id="SSF57845">
    <property type="entry name" value="B-box zinc-binding domain"/>
    <property type="match status" value="1"/>
</dbReference>
<evidence type="ECO:0000256" key="4">
    <source>
        <dbReference type="PROSITE-ProRule" id="PRU00024"/>
    </source>
</evidence>
<reference evidence="9" key="1">
    <citation type="submission" date="2025-08" db="UniProtKB">
        <authorList>
            <consortium name="Ensembl"/>
        </authorList>
    </citation>
    <scope>IDENTIFICATION</scope>
</reference>
<keyword evidence="10" id="KW-1185">Reference proteome</keyword>
<dbReference type="Pfam" id="PF13445">
    <property type="entry name" value="zf-RING_UBOX"/>
    <property type="match status" value="1"/>
</dbReference>
<evidence type="ECO:0000259" key="7">
    <source>
        <dbReference type="PROSITE" id="PS50119"/>
    </source>
</evidence>
<dbReference type="SUPFAM" id="SSF57850">
    <property type="entry name" value="RING/U-box"/>
    <property type="match status" value="1"/>
</dbReference>
<keyword evidence="5" id="KW-0175">Coiled coil</keyword>
<dbReference type="PROSITE" id="PS50119">
    <property type="entry name" value="ZF_BBOX"/>
    <property type="match status" value="1"/>
</dbReference>
<sequence length="451" mass="52368">MAGESFNFTMSSEEDLSCSICHEVFKEPVVLSCSHSFCRDCLKSWWREKPTQECPVCKRRSSKSDPPLNRALRNLCEAYVQQREQKTPEEQVCRVHSERLKLFCLTDQQPVCVVCRDSKIHEDHRFRPIVEAAQDLRDELDKSLLPLKKNLQKAKDFKEMFDKIASHIKNQHQHTELQIQAEFKKLHQFLVEEEESRMKTLREEEEQKTHRMKDKMAAVSREIEALSESIRATEEQLRAPDVSFLLQYKAAVERVQRCPLLEEEEPQLGPEAHIDQAKHLGNLTFNIWTNMKRLVQFTPVILNPNRAEYVVLSDDLTNGGAVFGSEVFDSGSHSWDVEVGDNKKWVLAVMTDPCVEGFKKEDVEIWVMGFSDGKYEAVHNKDGISLKLVSKPLKPLKRIRVRLDFDKREVSFYDLDTNTHIHTFTQISQKKLSPLFGGKDKYPIRILPQKI</sequence>
<dbReference type="InterPro" id="IPR001841">
    <property type="entry name" value="Znf_RING"/>
</dbReference>
<organism evidence="9 10">
    <name type="scientific">Neogobius melanostomus</name>
    <name type="common">round goby</name>
    <dbReference type="NCBI Taxonomy" id="47308"/>
    <lineage>
        <taxon>Eukaryota</taxon>
        <taxon>Metazoa</taxon>
        <taxon>Chordata</taxon>
        <taxon>Craniata</taxon>
        <taxon>Vertebrata</taxon>
        <taxon>Euteleostomi</taxon>
        <taxon>Actinopterygii</taxon>
        <taxon>Neopterygii</taxon>
        <taxon>Teleostei</taxon>
        <taxon>Neoteleostei</taxon>
        <taxon>Acanthomorphata</taxon>
        <taxon>Gobiaria</taxon>
        <taxon>Gobiiformes</taxon>
        <taxon>Gobioidei</taxon>
        <taxon>Gobiidae</taxon>
        <taxon>Benthophilinae</taxon>
        <taxon>Neogobiini</taxon>
        <taxon>Neogobius</taxon>
    </lineage>
</organism>
<dbReference type="PROSITE" id="PS50089">
    <property type="entry name" value="ZF_RING_2"/>
    <property type="match status" value="1"/>
</dbReference>
<accession>A0A8C6SDH6</accession>
<dbReference type="AlphaFoldDB" id="A0A8C6SDH6"/>
<evidence type="ECO:0000259" key="8">
    <source>
        <dbReference type="PROSITE" id="PS50188"/>
    </source>
</evidence>
<dbReference type="PROSITE" id="PS50188">
    <property type="entry name" value="B302_SPRY"/>
    <property type="match status" value="1"/>
</dbReference>
<feature type="domain" description="RING-type" evidence="6">
    <location>
        <begin position="18"/>
        <end position="58"/>
    </location>
</feature>
<dbReference type="Pfam" id="PF00622">
    <property type="entry name" value="SPRY"/>
    <property type="match status" value="1"/>
</dbReference>
<reference evidence="9" key="2">
    <citation type="submission" date="2025-09" db="UniProtKB">
        <authorList>
            <consortium name="Ensembl"/>
        </authorList>
    </citation>
    <scope>IDENTIFICATION</scope>
</reference>
<dbReference type="InterPro" id="IPR013320">
    <property type="entry name" value="ConA-like_dom_sf"/>
</dbReference>
<name>A0A8C6SDH6_9GOBI</name>
<dbReference type="GO" id="GO:0008270">
    <property type="term" value="F:zinc ion binding"/>
    <property type="evidence" value="ECO:0007669"/>
    <property type="project" value="UniProtKB-KW"/>
</dbReference>
<dbReference type="Gene3D" id="2.60.120.920">
    <property type="match status" value="1"/>
</dbReference>
<dbReference type="Gene3D" id="3.30.40.10">
    <property type="entry name" value="Zinc/RING finger domain, C3HC4 (zinc finger)"/>
    <property type="match status" value="1"/>
</dbReference>
<keyword evidence="2 4" id="KW-0863">Zinc-finger</keyword>
<evidence type="ECO:0000256" key="2">
    <source>
        <dbReference type="ARBA" id="ARBA00022771"/>
    </source>
</evidence>
<dbReference type="Ensembl" id="ENSNMLT00000004766.1">
    <property type="protein sequence ID" value="ENSNMLP00000004153.1"/>
    <property type="gene ID" value="ENSNMLG00000003060.1"/>
</dbReference>
<dbReference type="SMART" id="SM00184">
    <property type="entry name" value="RING"/>
    <property type="match status" value="1"/>
</dbReference>
<keyword evidence="1" id="KW-0479">Metal-binding</keyword>
<feature type="domain" description="B box-type" evidence="7">
    <location>
        <begin position="88"/>
        <end position="129"/>
    </location>
</feature>
<protein>
    <submittedName>
        <fullName evidence="9">Uncharacterized protein</fullName>
    </submittedName>
</protein>
<keyword evidence="3" id="KW-0862">Zinc</keyword>
<evidence type="ECO:0000256" key="5">
    <source>
        <dbReference type="SAM" id="Coils"/>
    </source>
</evidence>
<dbReference type="InterPro" id="IPR017907">
    <property type="entry name" value="Znf_RING_CS"/>
</dbReference>
<dbReference type="PROSITE" id="PS00518">
    <property type="entry name" value="ZF_RING_1"/>
    <property type="match status" value="1"/>
</dbReference>
<proteinExistence type="predicted"/>
<dbReference type="InterPro" id="IPR003877">
    <property type="entry name" value="SPRY_dom"/>
</dbReference>
<dbReference type="InterPro" id="IPR013083">
    <property type="entry name" value="Znf_RING/FYVE/PHD"/>
</dbReference>